<dbReference type="InterPro" id="IPR011050">
    <property type="entry name" value="Pectin_lyase_fold/virulence"/>
</dbReference>
<dbReference type="AlphaFoldDB" id="A0A8E4BM70"/>
<evidence type="ECO:0000313" key="3">
    <source>
        <dbReference type="EMBL" id="AYD45742.1"/>
    </source>
</evidence>
<feature type="domain" description="Filamentous haemagglutinin FhaB/tRNA nuclease CdiA-like TPS" evidence="2">
    <location>
        <begin position="66"/>
        <end position="181"/>
    </location>
</feature>
<name>A0A8E4BM70_9GAMM</name>
<dbReference type="GeneID" id="82552991"/>
<keyword evidence="1" id="KW-0732">Signal</keyword>
<dbReference type="EMBL" id="CP032482">
    <property type="protein sequence ID" value="AYD45742.1"/>
    <property type="molecule type" value="Genomic_DNA"/>
</dbReference>
<proteinExistence type="predicted"/>
<dbReference type="SMART" id="SM00912">
    <property type="entry name" value="Haemagg_act"/>
    <property type="match status" value="1"/>
</dbReference>
<accession>A0A8E4BM70</accession>
<organism evidence="3 4">
    <name type="scientific">Yersinia rochesterensis</name>
    <dbReference type="NCBI Taxonomy" id="1604335"/>
    <lineage>
        <taxon>Bacteria</taxon>
        <taxon>Pseudomonadati</taxon>
        <taxon>Pseudomonadota</taxon>
        <taxon>Gammaproteobacteria</taxon>
        <taxon>Enterobacterales</taxon>
        <taxon>Yersiniaceae</taxon>
        <taxon>Yersinia</taxon>
    </lineage>
</organism>
<feature type="chain" id="PRO_5034541505" evidence="1">
    <location>
        <begin position="32"/>
        <end position="420"/>
    </location>
</feature>
<evidence type="ECO:0000259" key="2">
    <source>
        <dbReference type="SMART" id="SM00912"/>
    </source>
</evidence>
<dbReference type="InterPro" id="IPR008638">
    <property type="entry name" value="FhaB/CdiA-like_TPS"/>
</dbReference>
<reference evidence="3 4" key="1">
    <citation type="submission" date="2018-09" db="EMBL/GenBank/DDBJ databases">
        <title>Yersinia kristensenii subsp. rochesterensis subsp. nov., Isolated from Human Feces.</title>
        <authorList>
            <person name="Cunningham S.A."/>
            <person name="Jeraldo P."/>
            <person name="Patel R."/>
        </authorList>
    </citation>
    <scope>NUCLEOTIDE SEQUENCE [LARGE SCALE GENOMIC DNA]</scope>
    <source>
        <strain evidence="3 4">ATCC BAA-2637</strain>
    </source>
</reference>
<dbReference type="RefSeq" id="WP_120011567.1">
    <property type="nucleotide sequence ID" value="NZ_CP032482.1"/>
</dbReference>
<evidence type="ECO:0000256" key="1">
    <source>
        <dbReference type="SAM" id="SignalP"/>
    </source>
</evidence>
<feature type="signal peptide" evidence="1">
    <location>
        <begin position="1"/>
        <end position="31"/>
    </location>
</feature>
<dbReference type="InterPro" id="IPR012334">
    <property type="entry name" value="Pectin_lyas_fold"/>
</dbReference>
<dbReference type="NCBIfam" id="TIGR01901">
    <property type="entry name" value="adhes_NPXG"/>
    <property type="match status" value="1"/>
</dbReference>
<dbReference type="SUPFAM" id="SSF51126">
    <property type="entry name" value="Pectin lyase-like"/>
    <property type="match status" value="1"/>
</dbReference>
<dbReference type="Pfam" id="PF05860">
    <property type="entry name" value="TPS"/>
    <property type="match status" value="1"/>
</dbReference>
<evidence type="ECO:0000313" key="4">
    <source>
        <dbReference type="Proteomes" id="UP000265864"/>
    </source>
</evidence>
<protein>
    <submittedName>
        <fullName evidence="3">Filamentous hemagglutinin N-terminal domain-containing protein</fullName>
    </submittedName>
</protein>
<sequence length="420" mass="45170">MIFINENNRRKLSVLPLSIMLSLCGMSVSHAANIIADKAAPAGQQADIKIKPNSPSPVPCRSIMGCGETTTINIQAPDINGLSHNKYTKLDAPHFQDVVILNNNLIKEVNGNPNLENTTAKIILNEVRSQHASNLKGNIKLSGQDAHVIIANPSGIDCNGCSFSDMSHLTLTTGEAYFGNNKKLQGFEVWNGDININKTMGYHLGLHHKGRGKDPAYLYLFANSLKIKGKVQADDLFVIAGKNSIRIASPGEKMGISPLVAYLSTPNYFDSIDVSDMGGMYANKIRIIAEGNINNSRNIESTGALQMVTRGDINNRRIKSTGALLMVAGGNIRNSLGAEITGGKVQLYSGGIVNNIHGKIKASSINKRSSVYIKAAELNNNNGEIQTDGGKINILLDSPINNNNGDIAVIGKTKTKRLEI</sequence>
<gene>
    <name evidence="3" type="ORF">DXZ79_19905</name>
</gene>
<dbReference type="Proteomes" id="UP000265864">
    <property type="component" value="Chromosome"/>
</dbReference>
<dbReference type="Gene3D" id="2.160.20.10">
    <property type="entry name" value="Single-stranded right-handed beta-helix, Pectin lyase-like"/>
    <property type="match status" value="1"/>
</dbReference>